<evidence type="ECO:0000256" key="7">
    <source>
        <dbReference type="SAM" id="MobiDB-lite"/>
    </source>
</evidence>
<evidence type="ECO:0000256" key="6">
    <source>
        <dbReference type="ARBA" id="ARBA00022840"/>
    </source>
</evidence>
<feature type="region of interest" description="Disordered" evidence="7">
    <location>
        <begin position="1583"/>
        <end position="1703"/>
    </location>
</feature>
<organism evidence="10 11">
    <name type="scientific">Coemansia spiralis</name>
    <dbReference type="NCBI Taxonomy" id="417178"/>
    <lineage>
        <taxon>Eukaryota</taxon>
        <taxon>Fungi</taxon>
        <taxon>Fungi incertae sedis</taxon>
        <taxon>Zoopagomycota</taxon>
        <taxon>Kickxellomycotina</taxon>
        <taxon>Kickxellomycetes</taxon>
        <taxon>Kickxellales</taxon>
        <taxon>Kickxellaceae</taxon>
        <taxon>Coemansia</taxon>
    </lineage>
</organism>
<dbReference type="EC" id="3.6.4.12" evidence="2"/>
<evidence type="ECO:0000256" key="1">
    <source>
        <dbReference type="ARBA" id="ARBA00009889"/>
    </source>
</evidence>
<feature type="compositionally biased region" description="Polar residues" evidence="7">
    <location>
        <begin position="75"/>
        <end position="101"/>
    </location>
</feature>
<feature type="region of interest" description="Disordered" evidence="7">
    <location>
        <begin position="1190"/>
        <end position="1230"/>
    </location>
</feature>
<dbReference type="GO" id="GO:0005524">
    <property type="term" value="F:ATP binding"/>
    <property type="evidence" value="ECO:0007669"/>
    <property type="project" value="UniProtKB-KW"/>
</dbReference>
<dbReference type="EMBL" id="JANBTW010000006">
    <property type="protein sequence ID" value="KAJ2680249.1"/>
    <property type="molecule type" value="Genomic_DNA"/>
</dbReference>
<evidence type="ECO:0000256" key="5">
    <source>
        <dbReference type="ARBA" id="ARBA00022806"/>
    </source>
</evidence>
<feature type="region of interest" description="Disordered" evidence="7">
    <location>
        <begin position="1731"/>
        <end position="1782"/>
    </location>
</feature>
<dbReference type="PANTHER" id="PTHR14025:SF20">
    <property type="entry name" value="FANCONI ANEMIA GROUP M PROTEIN"/>
    <property type="match status" value="1"/>
</dbReference>
<keyword evidence="3" id="KW-0547">Nucleotide-binding</keyword>
<sequence>MTTNSKTNSDNFDNFDIDNIDGDMLDDLLKDDLDPDVEPASFNIPSNPPKFAAIGSSSWQQPKPPQLKAQQPRQNQPASKPSYQTITSMFSKRVNSTTLNKVPQKRPAPTRTSIDSAPTFPPPPPAQPSKMRKLDDPQIQEIVDLIDLEDDYVDFVSENAVDKPKHQQQPQQHAFKAKEIIIRNRGDNTLVESTHVMDRDAMRSYMYPLIDGQPARAYQQGAIQRCIFQNTLVALPTGMGKTLIAVVVMANYARWFPNSLAIFLAPTRPLVAQQTQACSGMLRAILSKVDETNQSNDVSSPRFGRNWIVEMNGSTPPKSREVLWNDARFVFSTPQVLQNDLSAGTLSLSNAKRISLIVIDEAHRATGKYAYGESISKLYMLHHGHEAPIFNPLQPAPPIPFRVMALTATPGSNIDAVREIINRLHIAHIFLRTEESLDVVPYIHGRRIEEIGIDLPPWLLAARDCLATVMRRSINILCNTCHAMQDPGELKRLSGYQLRLDRDRFFARQRGSSTNMNATRISSEFTVAISLAHIMQLLSEHGLRPAWRAIRSWDSEASHAKEKKGTASYAKIDCASSKEWTDLMCEFGALIDLLDGKQPSVSYSTGTVNGNASSPRGNTAKGAAANSTQTRTDVVSSYFNIVSKQSIAGNSAKAAMSHQPIYSLTHPGFLGHPKLEKLVQIVKEHFETAVGTNDSESTRIIVFSQYRGSVSEIVDVLRNVSPLIKCEQFIGQSNTSNNRSSSNGTNSSSRGGRGGRDGRAGRGWSRGRGWGRPSYGGSGGGGANRNYAPTGGSQVAGISDSEDTLLEGLDAGSSDMRGQTQKEQLAVMNRFRNGQTNVIVATCVGEEGLDIGEVDLIINYDAPSSPIRLLQRIGRTGRARRGKVVVFLAKDTREENSYKRAQRDYKSVQAKIASGKGIDLRADLSPPMLLPTLPPGLPARNEVVILREEISRGDPADGVSGRSKTASGSRKKGAAPGRPLSTEGIDTGDIYQFRQLAEKYRCPSSCATSAGSEQQTVARLLMRGIAWQSSVSPHCLIPHSHRSTVYRSLMADLENARFNSQGITTEMELTGNNDHNCIPKLSIPTIASSSCSSMDLVSTERPQKCGERNCISDQMYLQKSKEVGSTSNNAPFAIGSGSRSDYCADELEDVNTILSKPSKESSPQSLTGFRSAGTNRSLNAHETSYMVYADRTSKDNRQSNSAKSSGISRKPGSPSAKTDATHQRRPSSQMDLFDTIEKLVKSGKAKLAFDWNLALDGKLLEMAKAQRIELEITALPAENTNALATARSGISTSVFGDIGQPGAFDKLYDESIDSTTLDDSKRTEERLIGKDKCTIYADARIEESQVLCPESDAEEGINASTALDDMEAWALSSLDGLQVSTPPTQPVPKSPPTLQAMSNAANSAETVRTGTNTTVIAAAGIVLGDDPFAGVEMIISDDSDFDKQLQSFDIDSTDIMILSDDDAVVNTPERSDARQTRKDAKLFLNSTPPSSSPLPFLRKRAICSSDTLSDANDAATIDGFDSSLKSKENNTLISPSPVNRRLKRLVRRKGDNNMCEPARSSIEAAKATIEHSSIESIVYSEQIQKHKATRRRLRPPPKRTRNMFVDDEAGIGDSDDERGMQRDRKGRNNPEVSGDESDGEDLDRDLSSFVVDDEHVDFDSPSVSSRHTDRDGMTVNSNYETPKRHDSRDIYRQSLLSSPTTPVSELMRRLAEREKQRRWVSDTPTRLSELAASSPLVLCASNGSDIGSSDDGDEDNDDDDDIQHSSTLSDFENVEDMFTQAR</sequence>
<comment type="similarity">
    <text evidence="1">Belongs to the DEAD box helicase family. DEAH subfamily. FANCM sub-subfamily.</text>
</comment>
<dbReference type="GO" id="GO:0009378">
    <property type="term" value="F:four-way junction helicase activity"/>
    <property type="evidence" value="ECO:0007669"/>
    <property type="project" value="TreeGrafter"/>
</dbReference>
<dbReference type="SUPFAM" id="SSF52540">
    <property type="entry name" value="P-loop containing nucleoside triphosphate hydrolases"/>
    <property type="match status" value="1"/>
</dbReference>
<gene>
    <name evidence="10" type="primary">MPH1</name>
    <name evidence="10" type="ORF">GGI25_000842</name>
</gene>
<dbReference type="PANTHER" id="PTHR14025">
    <property type="entry name" value="FANCONI ANEMIA GROUP M FANCM FAMILY MEMBER"/>
    <property type="match status" value="1"/>
</dbReference>
<dbReference type="PROSITE" id="PS51194">
    <property type="entry name" value="HELICASE_CTER"/>
    <property type="match status" value="1"/>
</dbReference>
<dbReference type="GO" id="GO:0043138">
    <property type="term" value="F:3'-5' DNA helicase activity"/>
    <property type="evidence" value="ECO:0007669"/>
    <property type="project" value="InterPro"/>
</dbReference>
<feature type="compositionally biased region" description="Low complexity" evidence="7">
    <location>
        <begin position="733"/>
        <end position="750"/>
    </location>
</feature>
<feature type="region of interest" description="Disordered" evidence="7">
    <location>
        <begin position="30"/>
        <end position="133"/>
    </location>
</feature>
<dbReference type="GO" id="GO:0036297">
    <property type="term" value="P:interstrand cross-link repair"/>
    <property type="evidence" value="ECO:0007669"/>
    <property type="project" value="TreeGrafter"/>
</dbReference>
<keyword evidence="5 10" id="KW-0347">Helicase</keyword>
<feature type="region of interest" description="Disordered" evidence="7">
    <location>
        <begin position="605"/>
        <end position="628"/>
    </location>
</feature>
<evidence type="ECO:0000313" key="10">
    <source>
        <dbReference type="EMBL" id="KAJ2680249.1"/>
    </source>
</evidence>
<dbReference type="PROSITE" id="PS51192">
    <property type="entry name" value="HELICASE_ATP_BIND_1"/>
    <property type="match status" value="1"/>
</dbReference>
<evidence type="ECO:0000256" key="2">
    <source>
        <dbReference type="ARBA" id="ARBA00012551"/>
    </source>
</evidence>
<dbReference type="Pfam" id="PF00270">
    <property type="entry name" value="DEAD"/>
    <property type="match status" value="1"/>
</dbReference>
<feature type="region of interest" description="Disordered" evidence="7">
    <location>
        <begin position="954"/>
        <end position="984"/>
    </location>
</feature>
<dbReference type="Gene3D" id="3.40.50.300">
    <property type="entry name" value="P-loop containing nucleotide triphosphate hydrolases"/>
    <property type="match status" value="2"/>
</dbReference>
<name>A0A9W8GBW1_9FUNG</name>
<feature type="compositionally biased region" description="Acidic residues" evidence="7">
    <location>
        <begin position="1748"/>
        <end position="1761"/>
    </location>
</feature>
<evidence type="ECO:0000256" key="4">
    <source>
        <dbReference type="ARBA" id="ARBA00022801"/>
    </source>
</evidence>
<feature type="compositionally biased region" description="Basic and acidic residues" evidence="7">
    <location>
        <begin position="1617"/>
        <end position="1628"/>
    </location>
</feature>
<feature type="compositionally biased region" description="Basic and acidic residues" evidence="7">
    <location>
        <begin position="1681"/>
        <end position="1691"/>
    </location>
</feature>
<accession>A0A9W8GBW1</accession>
<protein>
    <recommendedName>
        <fullName evidence="2">DNA helicase</fullName>
        <ecNumber evidence="2">3.6.4.12</ecNumber>
    </recommendedName>
</protein>
<dbReference type="Pfam" id="PF00271">
    <property type="entry name" value="Helicase_C"/>
    <property type="match status" value="1"/>
</dbReference>
<dbReference type="SMART" id="SM00487">
    <property type="entry name" value="DEXDc"/>
    <property type="match status" value="1"/>
</dbReference>
<evidence type="ECO:0000259" key="9">
    <source>
        <dbReference type="PROSITE" id="PS51194"/>
    </source>
</evidence>
<feature type="domain" description="Helicase C-terminal" evidence="9">
    <location>
        <begin position="674"/>
        <end position="924"/>
    </location>
</feature>
<dbReference type="GO" id="GO:0000400">
    <property type="term" value="F:four-way junction DNA binding"/>
    <property type="evidence" value="ECO:0007669"/>
    <property type="project" value="TreeGrafter"/>
</dbReference>
<feature type="compositionally biased region" description="Acidic residues" evidence="7">
    <location>
        <begin position="1605"/>
        <end position="1616"/>
    </location>
</feature>
<feature type="compositionally biased region" description="Polar residues" evidence="7">
    <location>
        <begin position="605"/>
        <end position="617"/>
    </location>
</feature>
<dbReference type="InterPro" id="IPR014001">
    <property type="entry name" value="Helicase_ATP-bd"/>
</dbReference>
<feature type="compositionally biased region" description="Polar residues" evidence="7">
    <location>
        <begin position="1694"/>
        <end position="1703"/>
    </location>
</feature>
<reference evidence="10" key="1">
    <citation type="submission" date="2022-07" db="EMBL/GenBank/DDBJ databases">
        <title>Phylogenomic reconstructions and comparative analyses of Kickxellomycotina fungi.</title>
        <authorList>
            <person name="Reynolds N.K."/>
            <person name="Stajich J.E."/>
            <person name="Barry K."/>
            <person name="Grigoriev I.V."/>
            <person name="Crous P."/>
            <person name="Smith M.E."/>
        </authorList>
    </citation>
    <scope>NUCLEOTIDE SEQUENCE</scope>
    <source>
        <strain evidence="10">NRRL 3115</strain>
    </source>
</reference>
<dbReference type="InterPro" id="IPR027417">
    <property type="entry name" value="P-loop_NTPase"/>
</dbReference>
<feature type="compositionally biased region" description="Polar residues" evidence="7">
    <location>
        <begin position="1198"/>
        <end position="1207"/>
    </location>
</feature>
<dbReference type="InterPro" id="IPR001650">
    <property type="entry name" value="Helicase_C-like"/>
</dbReference>
<dbReference type="PROSITE" id="PS00690">
    <property type="entry name" value="DEAH_ATP_HELICASE"/>
    <property type="match status" value="1"/>
</dbReference>
<feature type="compositionally biased region" description="Acidic residues" evidence="7">
    <location>
        <begin position="1633"/>
        <end position="1643"/>
    </location>
</feature>
<feature type="domain" description="Helicase ATP-binding" evidence="8">
    <location>
        <begin position="222"/>
        <end position="428"/>
    </location>
</feature>
<evidence type="ECO:0000313" key="11">
    <source>
        <dbReference type="Proteomes" id="UP001151518"/>
    </source>
</evidence>
<dbReference type="GO" id="GO:0045003">
    <property type="term" value="P:double-strand break repair via synthesis-dependent strand annealing"/>
    <property type="evidence" value="ECO:0007669"/>
    <property type="project" value="TreeGrafter"/>
</dbReference>
<dbReference type="SMART" id="SM00490">
    <property type="entry name" value="HELICc"/>
    <property type="match status" value="1"/>
</dbReference>
<feature type="region of interest" description="Disordered" evidence="7">
    <location>
        <begin position="733"/>
        <end position="798"/>
    </location>
</feature>
<dbReference type="InterPro" id="IPR039686">
    <property type="entry name" value="FANCM/Mph1-like_ID"/>
</dbReference>
<evidence type="ECO:0000256" key="3">
    <source>
        <dbReference type="ARBA" id="ARBA00022741"/>
    </source>
</evidence>
<feature type="compositionally biased region" description="Basic residues" evidence="7">
    <location>
        <begin position="1585"/>
        <end position="1601"/>
    </location>
</feature>
<evidence type="ECO:0000259" key="8">
    <source>
        <dbReference type="PROSITE" id="PS51192"/>
    </source>
</evidence>
<dbReference type="InterPro" id="IPR011545">
    <property type="entry name" value="DEAD/DEAH_box_helicase_dom"/>
</dbReference>
<feature type="compositionally biased region" description="Gly residues" evidence="7">
    <location>
        <begin position="764"/>
        <end position="783"/>
    </location>
</feature>
<comment type="caution">
    <text evidence="10">The sequence shown here is derived from an EMBL/GenBank/DDBJ whole genome shotgun (WGS) entry which is preliminary data.</text>
</comment>
<dbReference type="Proteomes" id="UP001151518">
    <property type="component" value="Unassembled WGS sequence"/>
</dbReference>
<keyword evidence="4 10" id="KW-0378">Hydrolase</keyword>
<feature type="region of interest" description="Disordered" evidence="7">
    <location>
        <begin position="1153"/>
        <end position="1175"/>
    </location>
</feature>
<dbReference type="GO" id="GO:0016787">
    <property type="term" value="F:hydrolase activity"/>
    <property type="evidence" value="ECO:0007669"/>
    <property type="project" value="UniProtKB-KW"/>
</dbReference>
<proteinExistence type="inferred from homology"/>
<dbReference type="InterPro" id="IPR002464">
    <property type="entry name" value="DNA/RNA_helicase_DEAH_CS"/>
</dbReference>
<keyword evidence="6" id="KW-0067">ATP-binding</keyword>
<dbReference type="CDD" id="cd12091">
    <property type="entry name" value="FANCM_ID"/>
    <property type="match status" value="1"/>
</dbReference>
<dbReference type="OrthoDB" id="164902at2759"/>